<sequence length="260" mass="27553">MAHTVELLALIEEFSHAFADPEGQREVLPEDPLPTTETTLSLITLAEEFPEAFADPELEMPQESPESVLEPVEAVSASPSQRLAPGYTQALHRQVSTFGWGQVDFYFTYGSTGLESLWMSVGKSGTEAQSLCEAIVRLVNLLLARGVAPVEITREIRGIRGADSEGLGPHKILGLADLIGKVLQEAPMRLVAGEVLLSVAPVAEAPVPEVAPVPETAKDEGWVALSDHEASLCPECGAELQQVNGCSGGACVVCGYSSCS</sequence>
<feature type="domain" description="TSCPD" evidence="6">
    <location>
        <begin position="95"/>
        <end position="186"/>
    </location>
</feature>
<dbReference type="EC" id="1.17.4.1" evidence="2"/>
<proteinExistence type="inferred from homology"/>
<dbReference type="EMBL" id="WVIC01000010">
    <property type="protein sequence ID" value="NCJ06176.1"/>
    <property type="molecule type" value="Genomic_DNA"/>
</dbReference>
<dbReference type="InterPro" id="IPR024434">
    <property type="entry name" value="TSCPD_dom"/>
</dbReference>
<keyword evidence="4" id="KW-0547">Nucleotide-binding</keyword>
<reference evidence="7" key="1">
    <citation type="submission" date="2019-12" db="EMBL/GenBank/DDBJ databases">
        <title>High-Quality draft genome sequences of three cyanobacteria isolated from the limestone walls of the Old Cathedral of Coimbra.</title>
        <authorList>
            <person name="Tiago I."/>
            <person name="Soares F."/>
            <person name="Portugal A."/>
        </authorList>
    </citation>
    <scope>NUCLEOTIDE SEQUENCE [LARGE SCALE GENOMIC DNA]</scope>
    <source>
        <strain evidence="7">C</strain>
    </source>
</reference>
<evidence type="ECO:0000259" key="6">
    <source>
        <dbReference type="Pfam" id="PF12637"/>
    </source>
</evidence>
<evidence type="ECO:0000313" key="7">
    <source>
        <dbReference type="EMBL" id="NCJ06176.1"/>
    </source>
</evidence>
<dbReference type="GO" id="GO:0004748">
    <property type="term" value="F:ribonucleoside-diphosphate reductase activity, thioredoxin disulfide as acceptor"/>
    <property type="evidence" value="ECO:0007669"/>
    <property type="project" value="UniProtKB-EC"/>
</dbReference>
<protein>
    <recommendedName>
        <fullName evidence="2">ribonucleoside-diphosphate reductase</fullName>
        <ecNumber evidence="2">1.17.4.1</ecNumber>
    </recommendedName>
</protein>
<name>A0A8K1ZY62_9CYAN</name>
<comment type="catalytic activity">
    <reaction evidence="5">
        <text>a 2'-deoxyribonucleoside 5'-diphosphate + [thioredoxin]-disulfide + H2O = a ribonucleoside 5'-diphosphate + [thioredoxin]-dithiol</text>
        <dbReference type="Rhea" id="RHEA:23252"/>
        <dbReference type="Rhea" id="RHEA-COMP:10698"/>
        <dbReference type="Rhea" id="RHEA-COMP:10700"/>
        <dbReference type="ChEBI" id="CHEBI:15377"/>
        <dbReference type="ChEBI" id="CHEBI:29950"/>
        <dbReference type="ChEBI" id="CHEBI:50058"/>
        <dbReference type="ChEBI" id="CHEBI:57930"/>
        <dbReference type="ChEBI" id="CHEBI:73316"/>
        <dbReference type="EC" id="1.17.4.1"/>
    </reaction>
</comment>
<organism evidence="7 8">
    <name type="scientific">Petrachloros mirabilis ULC683</name>
    <dbReference type="NCBI Taxonomy" id="2781853"/>
    <lineage>
        <taxon>Bacteria</taxon>
        <taxon>Bacillati</taxon>
        <taxon>Cyanobacteriota</taxon>
        <taxon>Cyanophyceae</taxon>
        <taxon>Synechococcales</taxon>
        <taxon>Petrachlorosaceae</taxon>
        <taxon>Petrachloros</taxon>
        <taxon>Petrachloros mirabilis</taxon>
    </lineage>
</organism>
<gene>
    <name evidence="7" type="ORF">GS597_06520</name>
</gene>
<dbReference type="GO" id="GO:0071897">
    <property type="term" value="P:DNA biosynthetic process"/>
    <property type="evidence" value="ECO:0007669"/>
    <property type="project" value="UniProtKB-KW"/>
</dbReference>
<evidence type="ECO:0000256" key="4">
    <source>
        <dbReference type="ARBA" id="ARBA00022741"/>
    </source>
</evidence>
<evidence type="ECO:0000256" key="3">
    <source>
        <dbReference type="ARBA" id="ARBA00022634"/>
    </source>
</evidence>
<dbReference type="RefSeq" id="WP_161824658.1">
    <property type="nucleotide sequence ID" value="NZ_WVIC01000010.1"/>
</dbReference>
<dbReference type="Pfam" id="PF12637">
    <property type="entry name" value="TSCPD"/>
    <property type="match status" value="1"/>
</dbReference>
<evidence type="ECO:0000256" key="5">
    <source>
        <dbReference type="ARBA" id="ARBA00047754"/>
    </source>
</evidence>
<evidence type="ECO:0000256" key="2">
    <source>
        <dbReference type="ARBA" id="ARBA00012274"/>
    </source>
</evidence>
<comment type="similarity">
    <text evidence="1">Belongs to the ribonucleoside diphosphate reductase class-2 family.</text>
</comment>
<keyword evidence="8" id="KW-1185">Reference proteome</keyword>
<comment type="caution">
    <text evidence="7">The sequence shown here is derived from an EMBL/GenBank/DDBJ whole genome shotgun (WGS) entry which is preliminary data.</text>
</comment>
<dbReference type="Proteomes" id="UP000607397">
    <property type="component" value="Unassembled WGS sequence"/>
</dbReference>
<accession>A0A8K1ZY62</accession>
<dbReference type="AlphaFoldDB" id="A0A8K1ZY62"/>
<evidence type="ECO:0000313" key="8">
    <source>
        <dbReference type="Proteomes" id="UP000607397"/>
    </source>
</evidence>
<dbReference type="GO" id="GO:0000166">
    <property type="term" value="F:nucleotide binding"/>
    <property type="evidence" value="ECO:0007669"/>
    <property type="project" value="UniProtKB-KW"/>
</dbReference>
<evidence type="ECO:0000256" key="1">
    <source>
        <dbReference type="ARBA" id="ARBA00007405"/>
    </source>
</evidence>
<keyword evidence="3" id="KW-0237">DNA synthesis</keyword>